<dbReference type="Pfam" id="PF07715">
    <property type="entry name" value="Plug"/>
    <property type="match status" value="1"/>
</dbReference>
<proteinExistence type="inferred from homology"/>
<dbReference type="Gene3D" id="2.40.170.20">
    <property type="entry name" value="TonB-dependent receptor, beta-barrel domain"/>
    <property type="match status" value="2"/>
</dbReference>
<protein>
    <submittedName>
        <fullName evidence="8">Outer membrane receptor protein</fullName>
    </submittedName>
</protein>
<comment type="subcellular location">
    <subcellularLocation>
        <location evidence="1 4">Cell outer membrane</location>
    </subcellularLocation>
</comment>
<dbReference type="EMBL" id="LR812090">
    <property type="protein sequence ID" value="CAB9494532.1"/>
    <property type="molecule type" value="Genomic_DNA"/>
</dbReference>
<evidence type="ECO:0000313" key="8">
    <source>
        <dbReference type="EMBL" id="CAB9494532.1"/>
    </source>
</evidence>
<dbReference type="GO" id="GO:0009279">
    <property type="term" value="C:cell outer membrane"/>
    <property type="evidence" value="ECO:0007669"/>
    <property type="project" value="UniProtKB-SubCell"/>
</dbReference>
<keyword evidence="8" id="KW-0675">Receptor</keyword>
<dbReference type="RefSeq" id="WP_179983878.1">
    <property type="nucleotide sequence ID" value="NZ_LR812090.1"/>
</dbReference>
<dbReference type="PANTHER" id="PTHR40980:SF3">
    <property type="entry name" value="TONB-DEPENDENT RECEPTOR-LIKE BETA-BARREL DOMAIN-CONTAINING PROTEIN"/>
    <property type="match status" value="1"/>
</dbReference>
<reference evidence="8 9" key="1">
    <citation type="submission" date="2020-06" db="EMBL/GenBank/DDBJ databases">
        <authorList>
            <person name="Duchaud E."/>
        </authorList>
    </citation>
    <scope>NUCLEOTIDE SEQUENCE [LARGE SCALE GENOMIC DNA]</scope>
    <source>
        <strain evidence="8">Alteromonas fortis</strain>
    </source>
</reference>
<sequence length="1242" mass="137056">MYKKFKLNAITTVVVASCLSQPLWAQEAPKESDEELVERAATKNEESDIEVIEVQGIKGSLQKSVNSKRFNDSVSDSIHAEDVGKSTDQNIADALSRVTGVTVQEEAGEGTRISVRGAGPSLNQVSINGVALTGGLSGGGGNGVNNNSVDLSSFSADILSSIDVVKTAAADQDEGSLGANIELKTVRPLSLNKPRRSFTVEGRHNEFADDEDYRIVGSFSEKLFNDRLGFIITATKDRQNTRVDRIDTNWANQAIQIADAFDEGSRARPATDLATGQPIRVLGYQRDNSGELILGEDGQPLLNPIESLLNYDPSTQTLVEGDLFVMGREFINYNLNTDQRDRLSISTGIQYEVSDDTMLQVDITHTNQKILTDNHRMFMNIAPLTPLIHPDDNNVALNVVDLSTNTLQRSTSRSITGGFNRARGLRELTTNVVTLDLFHSFTDDLTMNLRAGYSGSEDETPDRSDPDAFFTIGTATWGTAGRNVVEAMPSDILELVGYDCTQGSLSDCEYFTGSTPGEFDAFDGSANSVTSRFNPFDLQHNHLGNLAFRENKFEDTNKSLFIDFDYALDNDYVTSIEFGGKYSHRNRDVSIKNTAITNGEDLIALDDPDAEFEVRGLASIRVANMLSGEAFPYDNYGEDLQANRDNAFWGGWPLLDAQKALELLSGKDASEVGVRFSDQGTREITTETMAAYFKANFEFMDGRLTGNIGVRYVKDENEASGIGGINYIRAPQVIDPYNLFVERDLGNTNLDPCPLGIPIANGDTRYAPQNEAELSNCWAWALTHGYNFNNAATIPFDVNTGQFLVVGPDGQTGLDVNRLVFQDENGNFVFNELPGQVYDSNGNLVPTNASSWARFNQTGYVWPFLDRSTSFTGPNGTGQEVQVRTAPVTDDASSSIWLPSLTLNYALNEETIVRFALTKTMTRPRFDSLNPSAFIRENQFGLASGNAGNTALKPLTSNNIDLSYEWYFSDSGLLSAAFFYKDMDNFEETVVTPFHYRDVREEVDLQSSDLLLDFDENRTPGGEDDCHPLRLAAGFFEQWRIECDVANITTSKNGSGATIEGLELGYTQNYDFLPGIWSGFGATINYTYQKSESDPVEIGNSGRFLKPLPQPFTPRHSANATLFYEKDGIQLRLAHRYTGQQLVNRGLSGVSLWQDESHRLDFSASYAINKNLTVTFNALNITDDTRRNFVTAANAINPNNVNSNEIVLDEGSVYEDSSIPQERTASLFKFGRQFRIGLRGTF</sequence>
<evidence type="ECO:0000256" key="4">
    <source>
        <dbReference type="RuleBase" id="RU003357"/>
    </source>
</evidence>
<evidence type="ECO:0000313" key="9">
    <source>
        <dbReference type="Proteomes" id="UP000509458"/>
    </source>
</evidence>
<name>A0A6T9Y0H6_ALTMA</name>
<comment type="similarity">
    <text evidence="4">Belongs to the TonB-dependent receptor family.</text>
</comment>
<keyword evidence="2 4" id="KW-0472">Membrane</keyword>
<evidence type="ECO:0000256" key="3">
    <source>
        <dbReference type="ARBA" id="ARBA00023237"/>
    </source>
</evidence>
<evidence type="ECO:0000256" key="2">
    <source>
        <dbReference type="ARBA" id="ARBA00023136"/>
    </source>
</evidence>
<dbReference type="SUPFAM" id="SSF56935">
    <property type="entry name" value="Porins"/>
    <property type="match status" value="1"/>
</dbReference>
<dbReference type="Proteomes" id="UP000509458">
    <property type="component" value="Chromosome"/>
</dbReference>
<keyword evidence="5" id="KW-0732">Signal</keyword>
<evidence type="ECO:0000256" key="1">
    <source>
        <dbReference type="ARBA" id="ARBA00004442"/>
    </source>
</evidence>
<feature type="domain" description="TonB-dependent receptor plug" evidence="7">
    <location>
        <begin position="74"/>
        <end position="178"/>
    </location>
</feature>
<dbReference type="PROSITE" id="PS51257">
    <property type="entry name" value="PROKAR_LIPOPROTEIN"/>
    <property type="match status" value="1"/>
</dbReference>
<dbReference type="InterPro" id="IPR037066">
    <property type="entry name" value="Plug_dom_sf"/>
</dbReference>
<dbReference type="Gene3D" id="2.170.130.10">
    <property type="entry name" value="TonB-dependent receptor, plug domain"/>
    <property type="match status" value="1"/>
</dbReference>
<evidence type="ECO:0000256" key="5">
    <source>
        <dbReference type="SAM" id="SignalP"/>
    </source>
</evidence>
<evidence type="ECO:0000259" key="6">
    <source>
        <dbReference type="Pfam" id="PF00593"/>
    </source>
</evidence>
<dbReference type="AlphaFoldDB" id="A0A6T9Y0H6"/>
<keyword evidence="3" id="KW-0998">Cell outer membrane</keyword>
<dbReference type="Pfam" id="PF00593">
    <property type="entry name" value="TonB_dep_Rec_b-barrel"/>
    <property type="match status" value="1"/>
</dbReference>
<dbReference type="PANTHER" id="PTHR40980">
    <property type="entry name" value="PLUG DOMAIN-CONTAINING PROTEIN"/>
    <property type="match status" value="1"/>
</dbReference>
<keyword evidence="4" id="KW-0798">TonB box</keyword>
<feature type="domain" description="TonB-dependent receptor-like beta-barrel" evidence="6">
    <location>
        <begin position="836"/>
        <end position="1181"/>
    </location>
</feature>
<dbReference type="InterPro" id="IPR012910">
    <property type="entry name" value="Plug_dom"/>
</dbReference>
<organism evidence="8 9">
    <name type="scientific">Alteromonas macleodii</name>
    <name type="common">Pseudoalteromonas macleodii</name>
    <dbReference type="NCBI Taxonomy" id="28108"/>
    <lineage>
        <taxon>Bacteria</taxon>
        <taxon>Pseudomonadati</taxon>
        <taxon>Pseudomonadota</taxon>
        <taxon>Gammaproteobacteria</taxon>
        <taxon>Alteromonadales</taxon>
        <taxon>Alteromonadaceae</taxon>
        <taxon>Alteromonas/Salinimonas group</taxon>
        <taxon>Alteromonas</taxon>
    </lineage>
</organism>
<feature type="chain" id="PRO_5029650472" evidence="5">
    <location>
        <begin position="26"/>
        <end position="1242"/>
    </location>
</feature>
<gene>
    <name evidence="8" type="ORF">ALFOR1_31524</name>
</gene>
<feature type="signal peptide" evidence="5">
    <location>
        <begin position="1"/>
        <end position="25"/>
    </location>
</feature>
<accession>A0A6T9Y0H6</accession>
<dbReference type="InterPro" id="IPR000531">
    <property type="entry name" value="Beta-barrel_TonB"/>
</dbReference>
<dbReference type="InterPro" id="IPR036942">
    <property type="entry name" value="Beta-barrel_TonB_sf"/>
</dbReference>
<evidence type="ECO:0000259" key="7">
    <source>
        <dbReference type="Pfam" id="PF07715"/>
    </source>
</evidence>